<dbReference type="EMBL" id="CAJHUB010000664">
    <property type="protein sequence ID" value="CAD7671955.1"/>
    <property type="molecule type" value="Genomic_DNA"/>
</dbReference>
<keyword evidence="1" id="KW-0812">Transmembrane</keyword>
<gene>
    <name evidence="2" type="ORF">NYPRO_LOCUS4750</name>
</gene>
<protein>
    <submittedName>
        <fullName evidence="2">(raccoon dog) hypothetical protein</fullName>
    </submittedName>
</protein>
<keyword evidence="1" id="KW-1133">Transmembrane helix</keyword>
<feature type="transmembrane region" description="Helical" evidence="1">
    <location>
        <begin position="47"/>
        <end position="64"/>
    </location>
</feature>
<name>A0A811Y4M2_NYCPR</name>
<evidence type="ECO:0000313" key="3">
    <source>
        <dbReference type="Proteomes" id="UP000645828"/>
    </source>
</evidence>
<sequence length="109" mass="12322">MQRNIGYFDNLKVNARSITDSLIFVTKSSDQNLVVFLNKIQTTILDLIYLLMGEFVFGFNPYFFQHNSLCVGNASKRVSLQGCAQMGFLVLFIMPLLILLVAIELPAVR</sequence>
<dbReference type="Proteomes" id="UP000645828">
    <property type="component" value="Unassembled WGS sequence"/>
</dbReference>
<dbReference type="AlphaFoldDB" id="A0A811Y4M2"/>
<proteinExistence type="predicted"/>
<comment type="caution">
    <text evidence="2">The sequence shown here is derived from an EMBL/GenBank/DDBJ whole genome shotgun (WGS) entry which is preliminary data.</text>
</comment>
<feature type="transmembrane region" description="Helical" evidence="1">
    <location>
        <begin position="84"/>
        <end position="103"/>
    </location>
</feature>
<evidence type="ECO:0000313" key="2">
    <source>
        <dbReference type="EMBL" id="CAD7671955.1"/>
    </source>
</evidence>
<reference evidence="2" key="1">
    <citation type="submission" date="2020-12" db="EMBL/GenBank/DDBJ databases">
        <authorList>
            <consortium name="Molecular Ecology Group"/>
        </authorList>
    </citation>
    <scope>NUCLEOTIDE SEQUENCE</scope>
    <source>
        <strain evidence="2">TBG_1078</strain>
    </source>
</reference>
<keyword evidence="1" id="KW-0472">Membrane</keyword>
<evidence type="ECO:0000256" key="1">
    <source>
        <dbReference type="SAM" id="Phobius"/>
    </source>
</evidence>
<accession>A0A811Y4M2</accession>
<keyword evidence="3" id="KW-1185">Reference proteome</keyword>
<organism evidence="2 3">
    <name type="scientific">Nyctereutes procyonoides</name>
    <name type="common">Raccoon dog</name>
    <name type="synonym">Canis procyonoides</name>
    <dbReference type="NCBI Taxonomy" id="34880"/>
    <lineage>
        <taxon>Eukaryota</taxon>
        <taxon>Metazoa</taxon>
        <taxon>Chordata</taxon>
        <taxon>Craniata</taxon>
        <taxon>Vertebrata</taxon>
        <taxon>Euteleostomi</taxon>
        <taxon>Mammalia</taxon>
        <taxon>Eutheria</taxon>
        <taxon>Laurasiatheria</taxon>
        <taxon>Carnivora</taxon>
        <taxon>Caniformia</taxon>
        <taxon>Canidae</taxon>
        <taxon>Nyctereutes</taxon>
    </lineage>
</organism>